<evidence type="ECO:0000256" key="1">
    <source>
        <dbReference type="ARBA" id="ARBA00006194"/>
    </source>
</evidence>
<comment type="similarity">
    <text evidence="1">Belongs to the universal ribosomal protein uS11 family.</text>
</comment>
<dbReference type="GO" id="GO:0006412">
    <property type="term" value="P:translation"/>
    <property type="evidence" value="ECO:0007669"/>
    <property type="project" value="InterPro"/>
</dbReference>
<reference evidence="4 5" key="2">
    <citation type="submission" date="2018-11" db="EMBL/GenBank/DDBJ databases">
        <authorList>
            <consortium name="Pathogen Informatics"/>
        </authorList>
    </citation>
    <scope>NUCLEOTIDE SEQUENCE [LARGE SCALE GENOMIC DNA]</scope>
</reference>
<keyword evidence="3" id="KW-0687">Ribonucleoprotein</keyword>
<dbReference type="AlphaFoldDB" id="A0A0M3J9L9"/>
<evidence type="ECO:0000313" key="5">
    <source>
        <dbReference type="Proteomes" id="UP000267096"/>
    </source>
</evidence>
<dbReference type="GO" id="GO:0003735">
    <property type="term" value="F:structural constituent of ribosome"/>
    <property type="evidence" value="ECO:0007669"/>
    <property type="project" value="InterPro"/>
</dbReference>
<dbReference type="EMBL" id="UYRR01006900">
    <property type="protein sequence ID" value="VDK23097.1"/>
    <property type="molecule type" value="Genomic_DNA"/>
</dbReference>
<keyword evidence="2" id="KW-0689">Ribosomal protein</keyword>
<protein>
    <submittedName>
        <fullName evidence="6">28S ribosomal protein S11, mitochondrial (inferred by orthology to a human protein)</fullName>
    </submittedName>
</protein>
<dbReference type="GO" id="GO:0005840">
    <property type="term" value="C:ribosome"/>
    <property type="evidence" value="ECO:0007669"/>
    <property type="project" value="UniProtKB-KW"/>
</dbReference>
<dbReference type="OrthoDB" id="1654884at2759"/>
<proteinExistence type="inferred from homology"/>
<dbReference type="WBParaSite" id="ASIM_0000428401-mRNA-1">
    <property type="protein sequence ID" value="ASIM_0000428401-mRNA-1"/>
    <property type="gene ID" value="ASIM_0000428401"/>
</dbReference>
<evidence type="ECO:0000256" key="2">
    <source>
        <dbReference type="ARBA" id="ARBA00022980"/>
    </source>
</evidence>
<dbReference type="PANTHER" id="PTHR11759">
    <property type="entry name" value="40S RIBOSOMAL PROTEIN S14/30S RIBOSOMAL PROTEIN S11"/>
    <property type="match status" value="1"/>
</dbReference>
<gene>
    <name evidence="4" type="ORF">ASIM_LOCUS4102</name>
</gene>
<dbReference type="Proteomes" id="UP000267096">
    <property type="component" value="Unassembled WGS sequence"/>
</dbReference>
<evidence type="ECO:0000313" key="6">
    <source>
        <dbReference type="WBParaSite" id="ASIM_0000428401-mRNA-1"/>
    </source>
</evidence>
<dbReference type="Pfam" id="PF00411">
    <property type="entry name" value="Ribosomal_S11"/>
    <property type="match status" value="1"/>
</dbReference>
<organism evidence="6">
    <name type="scientific">Anisakis simplex</name>
    <name type="common">Herring worm</name>
    <dbReference type="NCBI Taxonomy" id="6269"/>
    <lineage>
        <taxon>Eukaryota</taxon>
        <taxon>Metazoa</taxon>
        <taxon>Ecdysozoa</taxon>
        <taxon>Nematoda</taxon>
        <taxon>Chromadorea</taxon>
        <taxon>Rhabditida</taxon>
        <taxon>Spirurina</taxon>
        <taxon>Ascaridomorpha</taxon>
        <taxon>Ascaridoidea</taxon>
        <taxon>Anisakidae</taxon>
        <taxon>Anisakis</taxon>
        <taxon>Anisakis simplex complex</taxon>
    </lineage>
</organism>
<dbReference type="InterPro" id="IPR001971">
    <property type="entry name" value="Ribosomal_uS11"/>
</dbReference>
<evidence type="ECO:0000313" key="4">
    <source>
        <dbReference type="EMBL" id="VDK23097.1"/>
    </source>
</evidence>
<dbReference type="SUPFAM" id="SSF53137">
    <property type="entry name" value="Translational machinery components"/>
    <property type="match status" value="1"/>
</dbReference>
<evidence type="ECO:0000256" key="3">
    <source>
        <dbReference type="ARBA" id="ARBA00023274"/>
    </source>
</evidence>
<reference evidence="6" key="1">
    <citation type="submission" date="2017-02" db="UniProtKB">
        <authorList>
            <consortium name="WormBaseParasite"/>
        </authorList>
    </citation>
    <scope>IDENTIFICATION</scope>
</reference>
<name>A0A0M3J9L9_ANISI</name>
<dbReference type="Gene3D" id="3.30.420.80">
    <property type="entry name" value="Ribosomal protein S11"/>
    <property type="match status" value="1"/>
</dbReference>
<keyword evidence="5" id="KW-1185">Reference proteome</keyword>
<dbReference type="InterPro" id="IPR036967">
    <property type="entry name" value="Ribosomal_uS11_sf"/>
</dbReference>
<accession>A0A0M3J9L9</accession>
<dbReference type="GO" id="GO:1990904">
    <property type="term" value="C:ribonucleoprotein complex"/>
    <property type="evidence" value="ECO:0007669"/>
    <property type="project" value="UniProtKB-KW"/>
</dbReference>
<sequence length="190" mass="21640">MRIHEAVCLMLEIMKFFVNGIMSHSDSNLLFVAGVKLTRSERIALEGTAGAMETLISVDTSSIDHRLPTPETMKQLYNGIPFDELPIVFIKASKNNTLVMVTDYKFNIITYTSCRLEGFKNARKKTTIAGQTTGVAAGQRLVRRGIRTVRVQVRRFYAFLHRFFRDSFGIRVTELFLGSIIQRNRCDQLI</sequence>